<evidence type="ECO:0000313" key="2">
    <source>
        <dbReference type="EMBL" id="KAF6827020.1"/>
    </source>
</evidence>
<accession>A0A8H6K940</accession>
<gene>
    <name evidence="2" type="ORF">CMUS01_09178</name>
</gene>
<evidence type="ECO:0000313" key="3">
    <source>
        <dbReference type="Proteomes" id="UP000639643"/>
    </source>
</evidence>
<dbReference type="AlphaFoldDB" id="A0A8H6K940"/>
<proteinExistence type="predicted"/>
<protein>
    <submittedName>
        <fullName evidence="2">Uncharacterized protein</fullName>
    </submittedName>
</protein>
<name>A0A8H6K940_9PEZI</name>
<evidence type="ECO:0000256" key="1">
    <source>
        <dbReference type="SAM" id="MobiDB-lite"/>
    </source>
</evidence>
<keyword evidence="3" id="KW-1185">Reference proteome</keyword>
<dbReference type="EMBL" id="WIGM01000381">
    <property type="protein sequence ID" value="KAF6827020.1"/>
    <property type="molecule type" value="Genomic_DNA"/>
</dbReference>
<feature type="compositionally biased region" description="Basic and acidic residues" evidence="1">
    <location>
        <begin position="77"/>
        <end position="88"/>
    </location>
</feature>
<comment type="caution">
    <text evidence="2">The sequence shown here is derived from an EMBL/GenBank/DDBJ whole genome shotgun (WGS) entry which is preliminary data.</text>
</comment>
<organism evidence="2 3">
    <name type="scientific">Colletotrichum musicola</name>
    <dbReference type="NCBI Taxonomy" id="2175873"/>
    <lineage>
        <taxon>Eukaryota</taxon>
        <taxon>Fungi</taxon>
        <taxon>Dikarya</taxon>
        <taxon>Ascomycota</taxon>
        <taxon>Pezizomycotina</taxon>
        <taxon>Sordariomycetes</taxon>
        <taxon>Hypocreomycetidae</taxon>
        <taxon>Glomerellales</taxon>
        <taxon>Glomerellaceae</taxon>
        <taxon>Colletotrichum</taxon>
        <taxon>Colletotrichum orchidearum species complex</taxon>
    </lineage>
</organism>
<feature type="region of interest" description="Disordered" evidence="1">
    <location>
        <begin position="77"/>
        <end position="110"/>
    </location>
</feature>
<reference evidence="2" key="1">
    <citation type="journal article" date="2020" name="Phytopathology">
        <title>Genome Sequence Resources of Colletotrichum truncatum, C. plurivorum, C. musicola, and C. sojae: Four Species Pathogenic to Soybean (Glycine max).</title>
        <authorList>
            <person name="Rogerio F."/>
            <person name="Boufleur T.R."/>
            <person name="Ciampi-Guillardi M."/>
            <person name="Sukno S.A."/>
            <person name="Thon M.R."/>
            <person name="Massola Junior N.S."/>
            <person name="Baroncelli R."/>
        </authorList>
    </citation>
    <scope>NUCLEOTIDE SEQUENCE</scope>
    <source>
        <strain evidence="2">LFN0074</strain>
    </source>
</reference>
<dbReference type="Proteomes" id="UP000639643">
    <property type="component" value="Unassembled WGS sequence"/>
</dbReference>
<sequence length="110" mass="11752">MSIGSSTSSISNEDGSGKVWRFGRLAGCASAFGGLLQEHWSPMALWKFSSPSQGSVRRSLELQFAFSKLCLAASETGTRRETRGHQIDANESQLPDEPAGCSKEPITSGT</sequence>